<dbReference type="Proteomes" id="UP000274504">
    <property type="component" value="Unassembled WGS sequence"/>
</dbReference>
<evidence type="ECO:0000313" key="3">
    <source>
        <dbReference type="WBParaSite" id="HDID_0000557001-mRNA-1"/>
    </source>
</evidence>
<reference evidence="1 2" key="2">
    <citation type="submission" date="2018-11" db="EMBL/GenBank/DDBJ databases">
        <authorList>
            <consortium name="Pathogen Informatics"/>
        </authorList>
    </citation>
    <scope>NUCLEOTIDE SEQUENCE [LARGE SCALE GENOMIC DNA]</scope>
</reference>
<name>A0A0R3SKV5_HYMDI</name>
<reference evidence="3" key="1">
    <citation type="submission" date="2017-02" db="UniProtKB">
        <authorList>
            <consortium name="WormBaseParasite"/>
        </authorList>
    </citation>
    <scope>IDENTIFICATION</scope>
</reference>
<evidence type="ECO:0000313" key="2">
    <source>
        <dbReference type="Proteomes" id="UP000274504"/>
    </source>
</evidence>
<dbReference type="WBParaSite" id="HDID_0000557001-mRNA-1">
    <property type="protein sequence ID" value="HDID_0000557001-mRNA-1"/>
    <property type="gene ID" value="HDID_0000557001"/>
</dbReference>
<gene>
    <name evidence="1" type="ORF">HDID_LOCUS5568</name>
</gene>
<dbReference type="AlphaFoldDB" id="A0A0R3SKV5"/>
<dbReference type="EMBL" id="UYSG01003011">
    <property type="protein sequence ID" value="VDL57886.1"/>
    <property type="molecule type" value="Genomic_DNA"/>
</dbReference>
<evidence type="ECO:0000313" key="1">
    <source>
        <dbReference type="EMBL" id="VDL57886.1"/>
    </source>
</evidence>
<organism evidence="3">
    <name type="scientific">Hymenolepis diminuta</name>
    <name type="common">Rat tapeworm</name>
    <dbReference type="NCBI Taxonomy" id="6216"/>
    <lineage>
        <taxon>Eukaryota</taxon>
        <taxon>Metazoa</taxon>
        <taxon>Spiralia</taxon>
        <taxon>Lophotrochozoa</taxon>
        <taxon>Platyhelminthes</taxon>
        <taxon>Cestoda</taxon>
        <taxon>Eucestoda</taxon>
        <taxon>Cyclophyllidea</taxon>
        <taxon>Hymenolepididae</taxon>
        <taxon>Hymenolepis</taxon>
    </lineage>
</organism>
<protein>
    <submittedName>
        <fullName evidence="1 3">Uncharacterized protein</fullName>
    </submittedName>
</protein>
<sequence length="55" mass="6335">MRLPQKLVTPVNSYFSLSPPVTSTPIAVVSSDWRPSWKMMRMTKNTAITNRIRRS</sequence>
<accession>A0A0R3SKV5</accession>
<proteinExistence type="predicted"/>